<accession>A0A0T9MGZ5</accession>
<organism evidence="1 2">
    <name type="scientific">Yersinia intermedia</name>
    <dbReference type="NCBI Taxonomy" id="631"/>
    <lineage>
        <taxon>Bacteria</taxon>
        <taxon>Pseudomonadati</taxon>
        <taxon>Pseudomonadota</taxon>
        <taxon>Gammaproteobacteria</taxon>
        <taxon>Enterobacterales</taxon>
        <taxon>Yersiniaceae</taxon>
        <taxon>Yersinia</taxon>
    </lineage>
</organism>
<gene>
    <name evidence="1" type="ORF">ERS008530_02935</name>
</gene>
<evidence type="ECO:0000313" key="2">
    <source>
        <dbReference type="Proteomes" id="UP000038750"/>
    </source>
</evidence>
<proteinExistence type="predicted"/>
<sequence>MTVGLALETKVYFSIVGDEGRLNKQATLAGSRTRRFYRLIKLLSVHPAVVLFAAWDQMWQYQAEKQADTGNTATVHKPLQDNGTLFVI</sequence>
<protein>
    <submittedName>
        <fullName evidence="1">Uncharacterized protein</fullName>
    </submittedName>
</protein>
<dbReference type="Proteomes" id="UP000038750">
    <property type="component" value="Unassembled WGS sequence"/>
</dbReference>
<name>A0A0T9MGZ5_YERIN</name>
<dbReference type="EMBL" id="CPZJ01000012">
    <property type="protein sequence ID" value="CNG09745.1"/>
    <property type="molecule type" value="Genomic_DNA"/>
</dbReference>
<evidence type="ECO:0000313" key="1">
    <source>
        <dbReference type="EMBL" id="CNG09745.1"/>
    </source>
</evidence>
<dbReference type="AlphaFoldDB" id="A0A0T9MGZ5"/>
<reference evidence="1 2" key="1">
    <citation type="submission" date="2015-03" db="EMBL/GenBank/DDBJ databases">
        <authorList>
            <person name="Murphy D."/>
        </authorList>
    </citation>
    <scope>NUCLEOTIDE SEQUENCE [LARGE SCALE GENOMIC DNA]</scope>
    <source>
        <strain evidence="1 2">BR165/97</strain>
    </source>
</reference>